<keyword evidence="1" id="KW-0472">Membrane</keyword>
<proteinExistence type="predicted"/>
<sequence>MACSAIHMREEGTETQMTVQATDRNQAGGAKMALGTAVLGLVLGATGGYLLATTTSAVERAMTSLITHPLIANTTEAGKNQDVPLAALVGSAGFLTGLLLVVACLMTGITFGQLAASAVLRMKGPESGAKVLAAAGPVALLGVTATGAALGAVTEKTISAAGAAGLLAGLVGFILVILALYEMSLRLHQRTTQTDDRCIIWFPLITVVFIALLAAAWMAGFSQITLIFCSLMYVIIWPLLWPLSYVVVFCHFSLFSSLFALAFVQVKMIYNFQATGVLRKNAKLYLGVGTQIALMSAVISMIVSTMVVMDSRVHRGLGKISLGTAAAGQAVLTIIQSVTSVLGPGVTAGALLGAMGAAAVSVAAGLMAGFTYSGAGGAGAVLGTAGGVYLGIGAPGITFLGFFNSLVFLTQ</sequence>
<feature type="transmembrane region" description="Helical" evidence="1">
    <location>
        <begin position="320"/>
        <end position="342"/>
    </location>
</feature>
<feature type="transmembrane region" description="Helical" evidence="1">
    <location>
        <begin position="349"/>
        <end position="368"/>
    </location>
</feature>
<dbReference type="AlphaFoldDB" id="A0A9D3T444"/>
<reference evidence="2" key="1">
    <citation type="submission" date="2021-01" db="EMBL/GenBank/DDBJ databases">
        <authorList>
            <person name="Zahm M."/>
            <person name="Roques C."/>
            <person name="Cabau C."/>
            <person name="Klopp C."/>
            <person name="Donnadieu C."/>
            <person name="Jouanno E."/>
            <person name="Lampietro C."/>
            <person name="Louis A."/>
            <person name="Herpin A."/>
            <person name="Echchiki A."/>
            <person name="Berthelot C."/>
            <person name="Parey E."/>
            <person name="Roest-Crollius H."/>
            <person name="Braasch I."/>
            <person name="Postlethwait J."/>
            <person name="Bobe J."/>
            <person name="Montfort J."/>
            <person name="Bouchez O."/>
            <person name="Begum T."/>
            <person name="Mejri S."/>
            <person name="Adams A."/>
            <person name="Chen W.-J."/>
            <person name="Guiguen Y."/>
        </authorList>
    </citation>
    <scope>NUCLEOTIDE SEQUENCE</scope>
    <source>
        <strain evidence="2">YG-15Mar2019-1</strain>
        <tissue evidence="2">Brain</tissue>
    </source>
</reference>
<feature type="transmembrane region" description="Helical" evidence="1">
    <location>
        <begin position="202"/>
        <end position="235"/>
    </location>
</feature>
<organism evidence="2 3">
    <name type="scientific">Megalops atlanticus</name>
    <name type="common">Tarpon</name>
    <name type="synonym">Clupea gigantea</name>
    <dbReference type="NCBI Taxonomy" id="7932"/>
    <lineage>
        <taxon>Eukaryota</taxon>
        <taxon>Metazoa</taxon>
        <taxon>Chordata</taxon>
        <taxon>Craniata</taxon>
        <taxon>Vertebrata</taxon>
        <taxon>Euteleostomi</taxon>
        <taxon>Actinopterygii</taxon>
        <taxon>Neopterygii</taxon>
        <taxon>Teleostei</taxon>
        <taxon>Elopiformes</taxon>
        <taxon>Megalopidae</taxon>
        <taxon>Megalops</taxon>
    </lineage>
</organism>
<evidence type="ECO:0000313" key="2">
    <source>
        <dbReference type="EMBL" id="KAG7459965.1"/>
    </source>
</evidence>
<protein>
    <submittedName>
        <fullName evidence="2">Uncharacterized protein</fullName>
    </submittedName>
</protein>
<accession>A0A9D3T444</accession>
<comment type="caution">
    <text evidence="2">The sequence shown here is derived from an EMBL/GenBank/DDBJ whole genome shotgun (WGS) entry which is preliminary data.</text>
</comment>
<feature type="transmembrane region" description="Helical" evidence="1">
    <location>
        <begin position="94"/>
        <end position="119"/>
    </location>
</feature>
<feature type="transmembrane region" description="Helical" evidence="1">
    <location>
        <begin position="32"/>
        <end position="52"/>
    </location>
</feature>
<evidence type="ECO:0000313" key="3">
    <source>
        <dbReference type="Proteomes" id="UP001046870"/>
    </source>
</evidence>
<keyword evidence="3" id="KW-1185">Reference proteome</keyword>
<feature type="transmembrane region" description="Helical" evidence="1">
    <location>
        <begin position="158"/>
        <end position="181"/>
    </location>
</feature>
<keyword evidence="1" id="KW-0812">Transmembrane</keyword>
<dbReference type="EMBL" id="JAFDVH010000019">
    <property type="protein sequence ID" value="KAG7459965.1"/>
    <property type="molecule type" value="Genomic_DNA"/>
</dbReference>
<feature type="transmembrane region" description="Helical" evidence="1">
    <location>
        <begin position="388"/>
        <end position="409"/>
    </location>
</feature>
<name>A0A9D3T444_MEGAT</name>
<feature type="transmembrane region" description="Helical" evidence="1">
    <location>
        <begin position="241"/>
        <end position="264"/>
    </location>
</feature>
<dbReference type="Proteomes" id="UP001046870">
    <property type="component" value="Chromosome 19"/>
</dbReference>
<evidence type="ECO:0000256" key="1">
    <source>
        <dbReference type="SAM" id="Phobius"/>
    </source>
</evidence>
<keyword evidence="1" id="KW-1133">Transmembrane helix</keyword>
<feature type="transmembrane region" description="Helical" evidence="1">
    <location>
        <begin position="284"/>
        <end position="308"/>
    </location>
</feature>
<feature type="transmembrane region" description="Helical" evidence="1">
    <location>
        <begin position="131"/>
        <end position="152"/>
    </location>
</feature>
<gene>
    <name evidence="2" type="ORF">MATL_G00216180</name>
</gene>